<dbReference type="EMBL" id="JAUMKJ010000105">
    <property type="protein sequence ID" value="MDO3682135.1"/>
    <property type="molecule type" value="Genomic_DNA"/>
</dbReference>
<keyword evidence="2" id="KW-1185">Reference proteome</keyword>
<reference evidence="1" key="1">
    <citation type="submission" date="2023-07" db="EMBL/GenBank/DDBJ databases">
        <authorList>
            <person name="Aktuganov G."/>
            <person name="Boyko T."/>
            <person name="Delegan Y."/>
            <person name="Galimzianova N."/>
            <person name="Gilvanova E."/>
            <person name="Korobov V."/>
            <person name="Kuzmina L."/>
            <person name="Melentiev A."/>
            <person name="Milman P."/>
            <person name="Ryabova A."/>
            <person name="Stupak E."/>
            <person name="Yasakov T."/>
            <person name="Zharikova N."/>
            <person name="Zhurenko E."/>
        </authorList>
    </citation>
    <scope>NUCLEOTIDE SEQUENCE</scope>
    <source>
        <strain evidence="1">IB-739</strain>
    </source>
</reference>
<sequence>MKLVGSKTEQDIREQLIASNKSLFEEEEKKRLLNVIQENYPNMVTAYVLHWIPEQAEDFYKVLINDSMIVDIELDRLNQNIMPIIKSVPISQYKVGLSKINQLKLAVAIDLAQKDFKKAK</sequence>
<protein>
    <submittedName>
        <fullName evidence="1">Uncharacterized protein</fullName>
    </submittedName>
</protein>
<accession>A0ABT8VMC6</accession>
<proteinExistence type="predicted"/>
<evidence type="ECO:0000313" key="1">
    <source>
        <dbReference type="EMBL" id="MDO3682135.1"/>
    </source>
</evidence>
<comment type="caution">
    <text evidence="1">The sequence shown here is derived from an EMBL/GenBank/DDBJ whole genome shotgun (WGS) entry which is preliminary data.</text>
</comment>
<dbReference type="RefSeq" id="WP_302881580.1">
    <property type="nucleotide sequence ID" value="NZ_JAUMKJ010000105.1"/>
</dbReference>
<organism evidence="1 2">
    <name type="scientific">Paenibacillus ehimensis</name>
    <dbReference type="NCBI Taxonomy" id="79264"/>
    <lineage>
        <taxon>Bacteria</taxon>
        <taxon>Bacillati</taxon>
        <taxon>Bacillota</taxon>
        <taxon>Bacilli</taxon>
        <taxon>Bacillales</taxon>
        <taxon>Paenibacillaceae</taxon>
        <taxon>Paenibacillus</taxon>
    </lineage>
</organism>
<evidence type="ECO:0000313" key="2">
    <source>
        <dbReference type="Proteomes" id="UP001168883"/>
    </source>
</evidence>
<dbReference type="Proteomes" id="UP001168883">
    <property type="component" value="Unassembled WGS sequence"/>
</dbReference>
<gene>
    <name evidence="1" type="ORF">Q3C12_34630</name>
</gene>
<name>A0ABT8VMC6_9BACL</name>